<comment type="caution">
    <text evidence="2">The sequence shown here is derived from an EMBL/GenBank/DDBJ whole genome shotgun (WGS) entry which is preliminary data.</text>
</comment>
<dbReference type="InterPro" id="IPR011032">
    <property type="entry name" value="GroES-like_sf"/>
</dbReference>
<dbReference type="PANTHER" id="PTHR43677">
    <property type="entry name" value="SHORT-CHAIN DEHYDROGENASE/REDUCTASE"/>
    <property type="match status" value="1"/>
</dbReference>
<dbReference type="PANTHER" id="PTHR43677:SF4">
    <property type="entry name" value="QUINONE OXIDOREDUCTASE-LIKE PROTEIN 2"/>
    <property type="match status" value="1"/>
</dbReference>
<dbReference type="CDD" id="cd08270">
    <property type="entry name" value="MDR4"/>
    <property type="match status" value="1"/>
</dbReference>
<dbReference type="Pfam" id="PF00107">
    <property type="entry name" value="ADH_zinc_N"/>
    <property type="match status" value="1"/>
</dbReference>
<keyword evidence="3" id="KW-1185">Reference proteome</keyword>
<feature type="domain" description="Enoyl reductase (ER)" evidence="1">
    <location>
        <begin position="6"/>
        <end position="298"/>
    </location>
</feature>
<dbReference type="EMBL" id="SODP01000002">
    <property type="protein sequence ID" value="TDW69780.1"/>
    <property type="molecule type" value="Genomic_DNA"/>
</dbReference>
<dbReference type="InterPro" id="IPR020843">
    <property type="entry name" value="ER"/>
</dbReference>
<organism evidence="2 3">
    <name type="scientific">Kribbella pratensis</name>
    <dbReference type="NCBI Taxonomy" id="2512112"/>
    <lineage>
        <taxon>Bacteria</taxon>
        <taxon>Bacillati</taxon>
        <taxon>Actinomycetota</taxon>
        <taxon>Actinomycetes</taxon>
        <taxon>Propionibacteriales</taxon>
        <taxon>Kribbellaceae</taxon>
        <taxon>Kribbella</taxon>
    </lineage>
</organism>
<dbReference type="SMART" id="SM00829">
    <property type="entry name" value="PKS_ER"/>
    <property type="match status" value="1"/>
</dbReference>
<proteinExistence type="predicted"/>
<dbReference type="InterPro" id="IPR013149">
    <property type="entry name" value="ADH-like_C"/>
</dbReference>
<dbReference type="GO" id="GO:0016491">
    <property type="term" value="F:oxidoreductase activity"/>
    <property type="evidence" value="ECO:0007669"/>
    <property type="project" value="InterPro"/>
</dbReference>
<evidence type="ECO:0000259" key="1">
    <source>
        <dbReference type="SMART" id="SM00829"/>
    </source>
</evidence>
<dbReference type="RefSeq" id="WP_134105053.1">
    <property type="nucleotide sequence ID" value="NZ_SODP01000002.1"/>
</dbReference>
<dbReference type="Proteomes" id="UP000295146">
    <property type="component" value="Unassembled WGS sequence"/>
</dbReference>
<dbReference type="Gene3D" id="3.90.180.10">
    <property type="entry name" value="Medium-chain alcohol dehydrogenases, catalytic domain"/>
    <property type="match status" value="1"/>
</dbReference>
<accession>A0A4R8C203</accession>
<evidence type="ECO:0000313" key="2">
    <source>
        <dbReference type="EMBL" id="TDW69780.1"/>
    </source>
</evidence>
<dbReference type="InterPro" id="IPR036291">
    <property type="entry name" value="NAD(P)-bd_dom_sf"/>
</dbReference>
<reference evidence="2 3" key="1">
    <citation type="submission" date="2019-03" db="EMBL/GenBank/DDBJ databases">
        <title>Genomic Encyclopedia of Type Strains, Phase III (KMG-III): the genomes of soil and plant-associated and newly described type strains.</title>
        <authorList>
            <person name="Whitman W."/>
        </authorList>
    </citation>
    <scope>NUCLEOTIDE SEQUENCE [LARGE SCALE GENOMIC DNA]</scope>
    <source>
        <strain evidence="2 3">VKM Ac-2573</strain>
    </source>
</reference>
<dbReference type="SUPFAM" id="SSF50129">
    <property type="entry name" value="GroES-like"/>
    <property type="match status" value="1"/>
</dbReference>
<dbReference type="Gene3D" id="3.40.50.720">
    <property type="entry name" value="NAD(P)-binding Rossmann-like Domain"/>
    <property type="match status" value="1"/>
</dbReference>
<sequence>MKALVNTPTGLVVQTVADPVPAPDQALIAVRSFSVNRGELDLLAARTEDWRPGQDIAGVVVEPAADGSGPAAGARVVALAETSGWAELAAVSTARLAELPDTVDIEHAAALPLAGRAALNTLRIGGNLVGKKVLVTGATGGVGQLQVQLAVLAGGEVTAVGRGEAAELLVKYGASSVVPAVSQANGLFDLITESIGGEFLEAAVTKVAPGGTVVVFGASSRGKASINLYDFIGHEGARLVSYLSYADPSPVNADLRTLADLVAAGSLQPAVGFQAGWDQIDRALDGLRNRTFHGKAVLTIP</sequence>
<dbReference type="SUPFAM" id="SSF51735">
    <property type="entry name" value="NAD(P)-binding Rossmann-fold domains"/>
    <property type="match status" value="1"/>
</dbReference>
<dbReference type="InterPro" id="IPR051397">
    <property type="entry name" value="Zn-ADH-like_protein"/>
</dbReference>
<gene>
    <name evidence="2" type="ORF">EV653_3810</name>
</gene>
<protein>
    <submittedName>
        <fullName evidence="2">NADPH:quinone reductase-like Zn-dependent oxidoreductase</fullName>
    </submittedName>
</protein>
<name>A0A4R8C203_9ACTN</name>
<dbReference type="AlphaFoldDB" id="A0A4R8C203"/>
<evidence type="ECO:0000313" key="3">
    <source>
        <dbReference type="Proteomes" id="UP000295146"/>
    </source>
</evidence>
<dbReference type="OrthoDB" id="3813297at2"/>